<reference evidence="3" key="1">
    <citation type="submission" date="2017-11" db="EMBL/GenBank/DDBJ databases">
        <title>Genome sequence of Pantoea sp. MSR2.</title>
        <authorList>
            <person name="Nascimento F.X."/>
        </authorList>
    </citation>
    <scope>NUCLEOTIDE SEQUENCE [LARGE SCALE GENOMIC DNA]</scope>
    <source>
        <strain evidence="3">MSR2</strain>
    </source>
</reference>
<evidence type="ECO:0000313" key="3">
    <source>
        <dbReference type="Proteomes" id="UP000424872"/>
    </source>
</evidence>
<dbReference type="AlphaFoldDB" id="A0AAP9KQS3"/>
<dbReference type="EMBL" id="CP024636">
    <property type="protein sequence ID" value="QGR08097.1"/>
    <property type="molecule type" value="Genomic_DNA"/>
</dbReference>
<evidence type="ECO:0000259" key="1">
    <source>
        <dbReference type="SMART" id="SM00901"/>
    </source>
</evidence>
<feature type="domain" description="FRG" evidence="1">
    <location>
        <begin position="50"/>
        <end position="194"/>
    </location>
</feature>
<evidence type="ECO:0000313" key="2">
    <source>
        <dbReference type="EMBL" id="QGR08097.1"/>
    </source>
</evidence>
<protein>
    <recommendedName>
        <fullName evidence="1">FRG domain-containing protein</fullName>
    </recommendedName>
</protein>
<proteinExistence type="predicted"/>
<accession>A0AAP9KQS3</accession>
<gene>
    <name evidence="2" type="ORF">CTZ24_17370</name>
</gene>
<name>A0AAP9KQS3_9GAMM</name>
<dbReference type="SMART" id="SM00901">
    <property type="entry name" value="FRG"/>
    <property type="match status" value="1"/>
</dbReference>
<dbReference type="Proteomes" id="UP000424872">
    <property type="component" value="Chromosome"/>
</dbReference>
<dbReference type="InterPro" id="IPR014966">
    <property type="entry name" value="FRG-dom"/>
</dbReference>
<sequence length="327" mass="37719">MPENNHSRYGGKLTNIIMLNFKRQPELNIEEKKFTYPEQLLDFLSSWNNKLDGYIFRGHSKESYELLPSVLREENRFFADHSWPKSLGADYEITQIQSEFILLREFYQKADRYGLKVPSSDFLRKNLASEYDLTFATQPEGETYWIPSYMQEIAALAQHYGLPTRLLDWTHDPFVAAFFALKGALNNEENIVIWCLNKEHLSTHAMLSKHSSLKFVTPPYYENPHLNAQKGIFTHIETAMQFRSVDGGSMLVDRRPLDVRLADIFNKGALNNVNILTKLIFPANLALETFSLLERHGYGEARIFPGYGGVANEVLHSRKMKAQSTDK</sequence>
<dbReference type="KEGG" id="ppho:CTZ24_17370"/>
<dbReference type="Pfam" id="PF08867">
    <property type="entry name" value="FRG"/>
    <property type="match status" value="1"/>
</dbReference>
<organism evidence="2 3">
    <name type="scientific">Pantoea phytobeneficialis</name>
    <dbReference type="NCBI Taxonomy" id="2052056"/>
    <lineage>
        <taxon>Bacteria</taxon>
        <taxon>Pseudomonadati</taxon>
        <taxon>Pseudomonadota</taxon>
        <taxon>Gammaproteobacteria</taxon>
        <taxon>Enterobacterales</taxon>
        <taxon>Erwiniaceae</taxon>
        <taxon>Pantoea</taxon>
    </lineage>
</organism>